<name>A0A1A9ZQM5_GLOPL</name>
<evidence type="ECO:0000259" key="6">
    <source>
        <dbReference type="PROSITE" id="PS50089"/>
    </source>
</evidence>
<dbReference type="STRING" id="7398.A0A1A9ZQM5"/>
<dbReference type="Proteomes" id="UP000092445">
    <property type="component" value="Unassembled WGS sequence"/>
</dbReference>
<proteinExistence type="inferred from homology"/>
<dbReference type="PANTHER" id="PTHR23059">
    <property type="entry name" value="CYSTEINE AND HISTIDINE-RICH PROTEIN 1"/>
    <property type="match status" value="1"/>
</dbReference>
<dbReference type="GO" id="GO:0005634">
    <property type="term" value="C:nucleus"/>
    <property type="evidence" value="ECO:0007669"/>
    <property type="project" value="TreeGrafter"/>
</dbReference>
<evidence type="ECO:0000256" key="5">
    <source>
        <dbReference type="PROSITE-ProRule" id="PRU00175"/>
    </source>
</evidence>
<reference evidence="7" key="2">
    <citation type="submission" date="2020-05" db="UniProtKB">
        <authorList>
            <consortium name="EnsemblMetazoa"/>
        </authorList>
    </citation>
    <scope>IDENTIFICATION</scope>
    <source>
        <strain evidence="7">IAEA</strain>
    </source>
</reference>
<evidence type="ECO:0000256" key="3">
    <source>
        <dbReference type="ARBA" id="ARBA00022833"/>
    </source>
</evidence>
<evidence type="ECO:0000256" key="4">
    <source>
        <dbReference type="ARBA" id="ARBA00034319"/>
    </source>
</evidence>
<dbReference type="InterPro" id="IPR001841">
    <property type="entry name" value="Znf_RING"/>
</dbReference>
<sequence length="407" mass="46555">MDATPSQLGAESLAGHPVGQTPEIPLAVISASGDDVINPAATLVSSRASLMSSGLVSQADKSSRRKRYHENLLVADTNEQALKKQKVGTSDISRDASLTGRLSGLLCCVVCLNLSKISMYQCRRGHLMCADCFNHLLADGRLRDQFSTCPSCRVDISYDTVVRNYCVEDVIYELPTECRYCSKEFPNKLIYRHERNECEQRPTHCKYSRVGCQWLGPRIMAPEHESKCACLNKSAQEIVNDLRTADNKAEDEKKIFNAFFDLLSHENMAFIELRFKPLRSNESPHKLFFKTSRFSAFNLEWIVKTTVNNYEREPCRSSARVIAYQLILKTKIYVPMDMDFFAGKGPYSTIRMFPQVYKYTFTEFNTTSDWNDMSLIDSDEVNRLLANYDFNIRFFMFLGEKQYSLQN</sequence>
<dbReference type="VEuPathDB" id="VectorBase:GPAI022031"/>
<feature type="domain" description="RING-type" evidence="6">
    <location>
        <begin position="108"/>
        <end position="153"/>
    </location>
</feature>
<dbReference type="AlphaFoldDB" id="A0A1A9ZQM5"/>
<accession>A0A1A9ZQM5</accession>
<dbReference type="Gene3D" id="3.30.40.10">
    <property type="entry name" value="Zinc/RING finger domain, C3HC4 (zinc finger)"/>
    <property type="match status" value="2"/>
</dbReference>
<dbReference type="EnsemblMetazoa" id="GPAI022031-RA">
    <property type="protein sequence ID" value="GPAI022031-PA"/>
    <property type="gene ID" value="GPAI022031"/>
</dbReference>
<dbReference type="PROSITE" id="PS50089">
    <property type="entry name" value="ZF_RING_2"/>
    <property type="match status" value="1"/>
</dbReference>
<keyword evidence="1" id="KW-0479">Metal-binding</keyword>
<dbReference type="PANTHER" id="PTHR23059:SF4">
    <property type="entry name" value="ZINC FINGER TRAF-TYPE-CONTAINING PROTEIN 1"/>
    <property type="match status" value="1"/>
</dbReference>
<evidence type="ECO:0000313" key="7">
    <source>
        <dbReference type="EnsemblMetazoa" id="GPAI022031-PA"/>
    </source>
</evidence>
<dbReference type="InterPro" id="IPR013083">
    <property type="entry name" value="Znf_RING/FYVE/PHD"/>
</dbReference>
<evidence type="ECO:0000256" key="2">
    <source>
        <dbReference type="ARBA" id="ARBA00022771"/>
    </source>
</evidence>
<reference evidence="8" key="1">
    <citation type="submission" date="2014-03" db="EMBL/GenBank/DDBJ databases">
        <authorList>
            <person name="Aksoy S."/>
            <person name="Warren W."/>
            <person name="Wilson R.K."/>
        </authorList>
    </citation>
    <scope>NUCLEOTIDE SEQUENCE [LARGE SCALE GENOMIC DNA]</scope>
    <source>
        <strain evidence="8">IAEA</strain>
    </source>
</reference>
<dbReference type="SUPFAM" id="SSF57850">
    <property type="entry name" value="RING/U-box"/>
    <property type="match status" value="1"/>
</dbReference>
<protein>
    <recommendedName>
        <fullName evidence="6">RING-type domain-containing protein</fullName>
    </recommendedName>
</protein>
<keyword evidence="8" id="KW-1185">Reference proteome</keyword>
<dbReference type="SUPFAM" id="SSF49599">
    <property type="entry name" value="TRAF domain-like"/>
    <property type="match status" value="1"/>
</dbReference>
<evidence type="ECO:0000313" key="8">
    <source>
        <dbReference type="Proteomes" id="UP000092445"/>
    </source>
</evidence>
<dbReference type="GO" id="GO:0008270">
    <property type="term" value="F:zinc ion binding"/>
    <property type="evidence" value="ECO:0007669"/>
    <property type="project" value="UniProtKB-KW"/>
</dbReference>
<keyword evidence="3" id="KW-0862">Zinc</keyword>
<organism evidence="7 8">
    <name type="scientific">Glossina pallidipes</name>
    <name type="common">Tsetse fly</name>
    <dbReference type="NCBI Taxonomy" id="7398"/>
    <lineage>
        <taxon>Eukaryota</taxon>
        <taxon>Metazoa</taxon>
        <taxon>Ecdysozoa</taxon>
        <taxon>Arthropoda</taxon>
        <taxon>Hexapoda</taxon>
        <taxon>Insecta</taxon>
        <taxon>Pterygota</taxon>
        <taxon>Neoptera</taxon>
        <taxon>Endopterygota</taxon>
        <taxon>Diptera</taxon>
        <taxon>Brachycera</taxon>
        <taxon>Muscomorpha</taxon>
        <taxon>Hippoboscoidea</taxon>
        <taxon>Glossinidae</taxon>
        <taxon>Glossina</taxon>
    </lineage>
</organism>
<keyword evidence="2 5" id="KW-0863">Zinc-finger</keyword>
<dbReference type="InterPro" id="IPR039338">
    <property type="entry name" value="ZFTRAF1"/>
</dbReference>
<comment type="similarity">
    <text evidence="4">Belongs to the ZFTRAF1 family.</text>
</comment>
<evidence type="ECO:0000256" key="1">
    <source>
        <dbReference type="ARBA" id="ARBA00022723"/>
    </source>
</evidence>